<evidence type="ECO:0000313" key="2">
    <source>
        <dbReference type="Proteomes" id="UP001300383"/>
    </source>
</evidence>
<evidence type="ECO:0000313" key="1">
    <source>
        <dbReference type="EMBL" id="MDI9241060.1"/>
    </source>
</evidence>
<dbReference type="InterPro" id="IPR010064">
    <property type="entry name" value="HK97-gp10_tail"/>
</dbReference>
<protein>
    <submittedName>
        <fullName evidence="1">HK97 gp10 family phage protein</fullName>
    </submittedName>
</protein>
<dbReference type="Pfam" id="PF04883">
    <property type="entry name" value="HK97-gp10_like"/>
    <property type="match status" value="1"/>
</dbReference>
<dbReference type="EMBL" id="JASGBQ010000001">
    <property type="protein sequence ID" value="MDI9241060.1"/>
    <property type="molecule type" value="Genomic_DNA"/>
</dbReference>
<gene>
    <name evidence="1" type="ORF">QJ036_01025</name>
</gene>
<reference evidence="1 2" key="1">
    <citation type="submission" date="2023-05" db="EMBL/GenBank/DDBJ databases">
        <title>[ruminococcus] sp. nov., isolated from a pig farm feces dump.</title>
        <authorList>
            <person name="Chang Y.-H."/>
        </authorList>
    </citation>
    <scope>NUCLEOTIDE SEQUENCE [LARGE SCALE GENOMIC DNA]</scope>
    <source>
        <strain evidence="1 2">YH-rum2234</strain>
    </source>
</reference>
<organism evidence="1 2">
    <name type="scientific">Fusibacillus kribbianus</name>
    <dbReference type="NCBI Taxonomy" id="3044208"/>
    <lineage>
        <taxon>Bacteria</taxon>
        <taxon>Bacillati</taxon>
        <taxon>Bacillota</taxon>
        <taxon>Clostridia</taxon>
        <taxon>Lachnospirales</taxon>
        <taxon>Lachnospiraceae</taxon>
        <taxon>Fusibacillus</taxon>
    </lineage>
</organism>
<name>A0AAP4EYV6_9FIRM</name>
<dbReference type="AlphaFoldDB" id="A0AAP4EYV6"/>
<sequence length="126" mass="13764">MATDRCKVDQMAHVIMEGLQEYADLATEDMKAAVKKAGNKAKSDVQAGAPVRTGKYKKSWAVKTTKENANAMEVTVHSKNRYQLAHLLEFGHAKRGGGRTRAFPHIATAEEAAAELLVREVEAALK</sequence>
<keyword evidence="2" id="KW-1185">Reference proteome</keyword>
<proteinExistence type="predicted"/>
<dbReference type="RefSeq" id="WP_283229566.1">
    <property type="nucleotide sequence ID" value="NZ_JASGBQ010000001.1"/>
</dbReference>
<dbReference type="Proteomes" id="UP001300383">
    <property type="component" value="Unassembled WGS sequence"/>
</dbReference>
<accession>A0AAP4EYV6</accession>
<comment type="caution">
    <text evidence="1">The sequence shown here is derived from an EMBL/GenBank/DDBJ whole genome shotgun (WGS) entry which is preliminary data.</text>
</comment>